<reference evidence="10" key="1">
    <citation type="submission" date="2023-07" db="EMBL/GenBank/DDBJ databases">
        <authorList>
            <consortium name="CYATHOMIX"/>
        </authorList>
    </citation>
    <scope>NUCLEOTIDE SEQUENCE</scope>
    <source>
        <strain evidence="10">N/A</strain>
    </source>
</reference>
<proteinExistence type="inferred from homology"/>
<feature type="transmembrane region" description="Helical" evidence="9">
    <location>
        <begin position="185"/>
        <end position="203"/>
    </location>
</feature>
<evidence type="ECO:0000256" key="1">
    <source>
        <dbReference type="ARBA" id="ARBA00004653"/>
    </source>
</evidence>
<evidence type="ECO:0000256" key="8">
    <source>
        <dbReference type="ARBA" id="ARBA00023136"/>
    </source>
</evidence>
<accession>A0AA36H2T8</accession>
<dbReference type="Proteomes" id="UP001176961">
    <property type="component" value="Unassembled WGS sequence"/>
</dbReference>
<dbReference type="SUPFAM" id="SSF103481">
    <property type="entry name" value="Multidrug resistance efflux transporter EmrE"/>
    <property type="match status" value="1"/>
</dbReference>
<dbReference type="Pfam" id="PF04142">
    <property type="entry name" value="Nuc_sug_transp"/>
    <property type="match status" value="1"/>
</dbReference>
<evidence type="ECO:0000256" key="3">
    <source>
        <dbReference type="ARBA" id="ARBA00022448"/>
    </source>
</evidence>
<feature type="transmembrane region" description="Helical" evidence="9">
    <location>
        <begin position="307"/>
        <end position="327"/>
    </location>
</feature>
<comment type="caution">
    <text evidence="10">The sequence shown here is derived from an EMBL/GenBank/DDBJ whole genome shotgun (WGS) entry which is preliminary data.</text>
</comment>
<feature type="transmembrane region" description="Helical" evidence="9">
    <location>
        <begin position="275"/>
        <end position="295"/>
    </location>
</feature>
<protein>
    <recommendedName>
        <fullName evidence="12">UDP-galactose transporter</fullName>
    </recommendedName>
</protein>
<keyword evidence="7" id="KW-0333">Golgi apparatus</keyword>
<evidence type="ECO:0000256" key="9">
    <source>
        <dbReference type="SAM" id="Phobius"/>
    </source>
</evidence>
<keyword evidence="8 9" id="KW-0472">Membrane</keyword>
<keyword evidence="6 9" id="KW-1133">Transmembrane helix</keyword>
<dbReference type="GO" id="GO:0000139">
    <property type="term" value="C:Golgi membrane"/>
    <property type="evidence" value="ECO:0007669"/>
    <property type="project" value="UniProtKB-SubCell"/>
</dbReference>
<evidence type="ECO:0000256" key="5">
    <source>
        <dbReference type="ARBA" id="ARBA00022692"/>
    </source>
</evidence>
<sequence>MEDRLWMIFEALTIEPVMSLRCDIITRRIRAVIASFRFHITSNMATKPNKQDNVIKYSSLLVLVLQNTSLVLFMRYAMTGNRPRFLKAISVFFAEIFKFVASVVLVCLQERSIRTGVAQIYDQFVNHWQDFLRVLVPAVIYTIQNFLLYVAVENLPAATYMVTYQLKILTTAVFTVLVLHRKLSIQQWISLFFLFGGVAIVQYDQKMSNDREKAERLAAIASASTIAPELPTSMPTIEDAFTKLMASAADAFNATIAPPESHIRTKREVHEQNSIIGFIAVLVACCMSGFAGIYFEKILKGSNVSIWIRNIQLALPSIFFALFFAFVKDNKEIFADGGAPSAIWNRMLYGFDWAVWVTIAISAFGGLVVAVVIKFADNILKAFATSFAIVLNCILAYFLFNFRPTMFFVVGACFVIGAVFVYSIYPYRVRHEPLPTDEEMANMKEKDMARETA</sequence>
<feature type="transmembrane region" description="Helical" evidence="9">
    <location>
        <begin position="380"/>
        <end position="400"/>
    </location>
</feature>
<name>A0AA36H2T8_CYLNA</name>
<keyword evidence="3" id="KW-0813">Transport</keyword>
<dbReference type="FunFam" id="1.10.3730.20:FF:000037">
    <property type="entry name" value="Nucleotide Sugar TransPorter family"/>
    <property type="match status" value="1"/>
</dbReference>
<evidence type="ECO:0000256" key="4">
    <source>
        <dbReference type="ARBA" id="ARBA00022597"/>
    </source>
</evidence>
<keyword evidence="11" id="KW-1185">Reference proteome</keyword>
<feature type="transmembrane region" description="Helical" evidence="9">
    <location>
        <begin position="54"/>
        <end position="76"/>
    </location>
</feature>
<evidence type="ECO:0000313" key="10">
    <source>
        <dbReference type="EMBL" id="CAJ0603061.1"/>
    </source>
</evidence>
<organism evidence="10 11">
    <name type="scientific">Cylicocyclus nassatus</name>
    <name type="common">Nematode worm</name>
    <dbReference type="NCBI Taxonomy" id="53992"/>
    <lineage>
        <taxon>Eukaryota</taxon>
        <taxon>Metazoa</taxon>
        <taxon>Ecdysozoa</taxon>
        <taxon>Nematoda</taxon>
        <taxon>Chromadorea</taxon>
        <taxon>Rhabditida</taxon>
        <taxon>Rhabditina</taxon>
        <taxon>Rhabditomorpha</taxon>
        <taxon>Strongyloidea</taxon>
        <taxon>Strongylidae</taxon>
        <taxon>Cylicocyclus</taxon>
    </lineage>
</organism>
<feature type="transmembrane region" description="Helical" evidence="9">
    <location>
        <begin position="88"/>
        <end position="108"/>
    </location>
</feature>
<evidence type="ECO:0000256" key="2">
    <source>
        <dbReference type="ARBA" id="ARBA00009976"/>
    </source>
</evidence>
<feature type="transmembrane region" description="Helical" evidence="9">
    <location>
        <begin position="406"/>
        <end position="425"/>
    </location>
</feature>
<comment type="similarity">
    <text evidence="2">Belongs to the nucleotide-sugar transporter family. SLC35A subfamily.</text>
</comment>
<feature type="transmembrane region" description="Helical" evidence="9">
    <location>
        <begin position="131"/>
        <end position="152"/>
    </location>
</feature>
<evidence type="ECO:0000256" key="6">
    <source>
        <dbReference type="ARBA" id="ARBA00022989"/>
    </source>
</evidence>
<keyword evidence="5 9" id="KW-0812">Transmembrane</keyword>
<dbReference type="EMBL" id="CATQJL010000305">
    <property type="protein sequence ID" value="CAJ0603061.1"/>
    <property type="molecule type" value="Genomic_DNA"/>
</dbReference>
<dbReference type="PANTHER" id="PTHR10231">
    <property type="entry name" value="NUCLEOTIDE-SUGAR TRANSMEMBRANE TRANSPORTER"/>
    <property type="match status" value="1"/>
</dbReference>
<evidence type="ECO:0000256" key="7">
    <source>
        <dbReference type="ARBA" id="ARBA00023034"/>
    </source>
</evidence>
<evidence type="ECO:0008006" key="12">
    <source>
        <dbReference type="Google" id="ProtNLM"/>
    </source>
</evidence>
<feature type="transmembrane region" description="Helical" evidence="9">
    <location>
        <begin position="353"/>
        <end position="373"/>
    </location>
</feature>
<dbReference type="InterPro" id="IPR007271">
    <property type="entry name" value="Nuc_sug_transpt"/>
</dbReference>
<dbReference type="Gene3D" id="1.10.3730.20">
    <property type="match status" value="1"/>
</dbReference>
<comment type="subcellular location">
    <subcellularLocation>
        <location evidence="1">Golgi apparatus membrane</location>
        <topology evidence="1">Multi-pass membrane protein</topology>
    </subcellularLocation>
</comment>
<dbReference type="PIRSF" id="PIRSF005799">
    <property type="entry name" value="UDP-gal_transpt"/>
    <property type="match status" value="1"/>
</dbReference>
<dbReference type="NCBIfam" id="TIGR00803">
    <property type="entry name" value="nst"/>
    <property type="match status" value="2"/>
</dbReference>
<dbReference type="InterPro" id="IPR037185">
    <property type="entry name" value="EmrE-like"/>
</dbReference>
<dbReference type="AlphaFoldDB" id="A0AA36H2T8"/>
<keyword evidence="4" id="KW-0762">Sugar transport</keyword>
<evidence type="ECO:0000313" key="11">
    <source>
        <dbReference type="Proteomes" id="UP001176961"/>
    </source>
</evidence>
<dbReference type="GO" id="GO:0015165">
    <property type="term" value="F:pyrimidine nucleotide-sugar transmembrane transporter activity"/>
    <property type="evidence" value="ECO:0007669"/>
    <property type="project" value="InterPro"/>
</dbReference>
<gene>
    <name evidence="10" type="ORF">CYNAS_LOCUS15044</name>
</gene>